<sequence>IIVDKVKSYRYETVQSNKSASCVNKFLNFRRMAEDSDEERTNAKLHQNQPYDESLEVPDSEEVASNYTPSPRAPIGALKPVHTKGGRSRGNTPPDSRMDDEFDEEFEPQAPPAQQAPLQAKPPKQPA</sequence>
<dbReference type="AlphaFoldDB" id="A0A8S4PT55"/>
<proteinExistence type="predicted"/>
<feature type="compositionally biased region" description="Low complexity" evidence="1">
    <location>
        <begin position="112"/>
        <end position="127"/>
    </location>
</feature>
<evidence type="ECO:0000313" key="3">
    <source>
        <dbReference type="Proteomes" id="UP000749559"/>
    </source>
</evidence>
<reference evidence="2" key="1">
    <citation type="submission" date="2022-03" db="EMBL/GenBank/DDBJ databases">
        <authorList>
            <person name="Martin C."/>
        </authorList>
    </citation>
    <scope>NUCLEOTIDE SEQUENCE</scope>
</reference>
<gene>
    <name evidence="2" type="ORF">OFUS_LOCUS21643</name>
</gene>
<evidence type="ECO:0000256" key="1">
    <source>
        <dbReference type="SAM" id="MobiDB-lite"/>
    </source>
</evidence>
<name>A0A8S4PT55_OWEFU</name>
<evidence type="ECO:0000313" key="2">
    <source>
        <dbReference type="EMBL" id="CAH1797346.1"/>
    </source>
</evidence>
<organism evidence="2 3">
    <name type="scientific">Owenia fusiformis</name>
    <name type="common">Polychaete worm</name>
    <dbReference type="NCBI Taxonomy" id="6347"/>
    <lineage>
        <taxon>Eukaryota</taxon>
        <taxon>Metazoa</taxon>
        <taxon>Spiralia</taxon>
        <taxon>Lophotrochozoa</taxon>
        <taxon>Annelida</taxon>
        <taxon>Polychaeta</taxon>
        <taxon>Sedentaria</taxon>
        <taxon>Canalipalpata</taxon>
        <taxon>Sabellida</taxon>
        <taxon>Oweniida</taxon>
        <taxon>Oweniidae</taxon>
        <taxon>Owenia</taxon>
    </lineage>
</organism>
<feature type="non-terminal residue" evidence="2">
    <location>
        <position position="1"/>
    </location>
</feature>
<feature type="non-terminal residue" evidence="2">
    <location>
        <position position="127"/>
    </location>
</feature>
<feature type="compositionally biased region" description="Acidic residues" evidence="1">
    <location>
        <begin position="98"/>
        <end position="107"/>
    </location>
</feature>
<dbReference type="OrthoDB" id="2119217at2759"/>
<dbReference type="EMBL" id="CAIIXF020000010">
    <property type="protein sequence ID" value="CAH1797346.1"/>
    <property type="molecule type" value="Genomic_DNA"/>
</dbReference>
<accession>A0A8S4PT55</accession>
<feature type="region of interest" description="Disordered" evidence="1">
    <location>
        <begin position="33"/>
        <end position="127"/>
    </location>
</feature>
<feature type="compositionally biased region" description="Basic and acidic residues" evidence="1">
    <location>
        <begin position="33"/>
        <end position="42"/>
    </location>
</feature>
<keyword evidence="3" id="KW-1185">Reference proteome</keyword>
<comment type="caution">
    <text evidence="2">The sequence shown here is derived from an EMBL/GenBank/DDBJ whole genome shotgun (WGS) entry which is preliminary data.</text>
</comment>
<dbReference type="Proteomes" id="UP000749559">
    <property type="component" value="Unassembled WGS sequence"/>
</dbReference>
<feature type="compositionally biased region" description="Acidic residues" evidence="1">
    <location>
        <begin position="53"/>
        <end position="62"/>
    </location>
</feature>
<protein>
    <submittedName>
        <fullName evidence="2">Uncharacterized protein</fullName>
    </submittedName>
</protein>